<proteinExistence type="predicted"/>
<dbReference type="Proteomes" id="UP000608154">
    <property type="component" value="Unassembled WGS sequence"/>
</dbReference>
<dbReference type="GO" id="GO:0005506">
    <property type="term" value="F:iron ion binding"/>
    <property type="evidence" value="ECO:0007669"/>
    <property type="project" value="InterPro"/>
</dbReference>
<dbReference type="InterPro" id="IPR015879">
    <property type="entry name" value="Ring_hydroxy_dOase_asu_C_dom"/>
</dbReference>
<dbReference type="GO" id="GO:0016491">
    <property type="term" value="F:oxidoreductase activity"/>
    <property type="evidence" value="ECO:0007669"/>
    <property type="project" value="UniProtKB-KW"/>
</dbReference>
<keyword evidence="4" id="KW-0560">Oxidoreductase</keyword>
<dbReference type="Gene3D" id="2.102.10.10">
    <property type="entry name" value="Rieske [2Fe-2S] iron-sulphur domain"/>
    <property type="match status" value="1"/>
</dbReference>
<reference evidence="9" key="2">
    <citation type="submission" date="2020-09" db="EMBL/GenBank/DDBJ databases">
        <authorList>
            <person name="Sun Q."/>
            <person name="Zhou Y."/>
        </authorList>
    </citation>
    <scope>NUCLEOTIDE SEQUENCE</scope>
    <source>
        <strain evidence="9">CGMCC 1.15095</strain>
    </source>
</reference>
<organism evidence="9 10">
    <name type="scientific">Novosphingobium endophyticum</name>
    <dbReference type="NCBI Taxonomy" id="1955250"/>
    <lineage>
        <taxon>Bacteria</taxon>
        <taxon>Pseudomonadati</taxon>
        <taxon>Pseudomonadota</taxon>
        <taxon>Alphaproteobacteria</taxon>
        <taxon>Sphingomonadales</taxon>
        <taxon>Sphingomonadaceae</taxon>
        <taxon>Novosphingobium</taxon>
    </lineage>
</organism>
<comment type="cofactor">
    <cofactor evidence="1">
        <name>Fe cation</name>
        <dbReference type="ChEBI" id="CHEBI:24875"/>
    </cofactor>
</comment>
<name>A0A916TVL5_9SPHN</name>
<comment type="caution">
    <text evidence="9">The sequence shown here is derived from an EMBL/GenBank/DDBJ whole genome shotgun (WGS) entry which is preliminary data.</text>
</comment>
<evidence type="ECO:0000256" key="2">
    <source>
        <dbReference type="ARBA" id="ARBA00022714"/>
    </source>
</evidence>
<dbReference type="RefSeq" id="WP_188773150.1">
    <property type="nucleotide sequence ID" value="NZ_BMHK01000053.1"/>
</dbReference>
<dbReference type="PANTHER" id="PTHR43756:SF5">
    <property type="entry name" value="CHOLINE MONOOXYGENASE, CHLOROPLASTIC"/>
    <property type="match status" value="1"/>
</dbReference>
<keyword evidence="6" id="KW-0411">Iron-sulfur</keyword>
<dbReference type="EMBL" id="BMHK01000053">
    <property type="protein sequence ID" value="GGC15641.1"/>
    <property type="molecule type" value="Genomic_DNA"/>
</dbReference>
<dbReference type="PROSITE" id="PS00570">
    <property type="entry name" value="RING_HYDROXYL_ALPHA"/>
    <property type="match status" value="1"/>
</dbReference>
<dbReference type="Gene3D" id="3.90.380.10">
    <property type="entry name" value="Naphthalene 1,2-dioxygenase Alpha Subunit, Chain A, domain 1"/>
    <property type="match status" value="1"/>
</dbReference>
<dbReference type="InterPro" id="IPR015881">
    <property type="entry name" value="ARHD_Rieske_2Fe_2S"/>
</dbReference>
<evidence type="ECO:0000256" key="5">
    <source>
        <dbReference type="ARBA" id="ARBA00023004"/>
    </source>
</evidence>
<evidence type="ECO:0000256" key="4">
    <source>
        <dbReference type="ARBA" id="ARBA00023002"/>
    </source>
</evidence>
<evidence type="ECO:0000256" key="3">
    <source>
        <dbReference type="ARBA" id="ARBA00022723"/>
    </source>
</evidence>
<evidence type="ECO:0000259" key="8">
    <source>
        <dbReference type="PROSITE" id="PS51296"/>
    </source>
</evidence>
<sequence length="397" mass="45311">MTTIFNNAFFESLETSILPVDEAEMLPPACYTSAEFFEFEKEHIFQREWLCVGRKEWVEKPGDYFTGVHMGEPYVVVHGRDGVIRAMSTVCQHRAMLVAEGHGNTRTFLCPYHHWAYSLDGQLIGAPAMERACNFEKSAIKLPNFKVEIWLGFIFINLDQKAAPLAPRLQKVTEVLENYDLENVDTSMEIEEQTFPWNWKVMFENNNDGYHANRLHAGPVHDIAPSDLSSFPDDLPEDTAGYYRYNATIHPDASFNPTLKALLPIFPKLTDEDRGRLLFANIPPSLSLIIRADLIAFIILHANTHDTITTKRGWLAAPGAKQMPLFEEKLGINLTASAEIAAQDLHVDGLIPYGLRSRFAVRGRYSWQEKAQREFNYWLVQRYRSGWAEHKQANGFA</sequence>
<dbReference type="SUPFAM" id="SSF55961">
    <property type="entry name" value="Bet v1-like"/>
    <property type="match status" value="1"/>
</dbReference>
<protein>
    <submittedName>
        <fullName evidence="9">(2Fe-2S)-binding protein</fullName>
    </submittedName>
</protein>
<dbReference type="CDD" id="cd03469">
    <property type="entry name" value="Rieske_RO_Alpha_N"/>
    <property type="match status" value="1"/>
</dbReference>
<dbReference type="AlphaFoldDB" id="A0A916TVL5"/>
<dbReference type="InterPro" id="IPR001663">
    <property type="entry name" value="Rng_hydr_dOase-A"/>
</dbReference>
<dbReference type="InterPro" id="IPR017941">
    <property type="entry name" value="Rieske_2Fe-2S"/>
</dbReference>
<evidence type="ECO:0000313" key="10">
    <source>
        <dbReference type="Proteomes" id="UP000608154"/>
    </source>
</evidence>
<dbReference type="GO" id="GO:0051537">
    <property type="term" value="F:2 iron, 2 sulfur cluster binding"/>
    <property type="evidence" value="ECO:0007669"/>
    <property type="project" value="UniProtKB-KW"/>
</dbReference>
<keyword evidence="2" id="KW-0001">2Fe-2S</keyword>
<keyword evidence="10" id="KW-1185">Reference proteome</keyword>
<dbReference type="Pfam" id="PF00848">
    <property type="entry name" value="Ring_hydroxyl_A"/>
    <property type="match status" value="1"/>
</dbReference>
<dbReference type="InterPro" id="IPR036922">
    <property type="entry name" value="Rieske_2Fe-2S_sf"/>
</dbReference>
<evidence type="ECO:0000256" key="6">
    <source>
        <dbReference type="ARBA" id="ARBA00023014"/>
    </source>
</evidence>
<keyword evidence="7" id="KW-0520">NAD</keyword>
<evidence type="ECO:0000256" key="1">
    <source>
        <dbReference type="ARBA" id="ARBA00001962"/>
    </source>
</evidence>
<gene>
    <name evidence="9" type="ORF">GCM10011494_38150</name>
</gene>
<reference evidence="9" key="1">
    <citation type="journal article" date="2014" name="Int. J. Syst. Evol. Microbiol.">
        <title>Complete genome sequence of Corynebacterium casei LMG S-19264T (=DSM 44701T), isolated from a smear-ripened cheese.</title>
        <authorList>
            <consortium name="US DOE Joint Genome Institute (JGI-PGF)"/>
            <person name="Walter F."/>
            <person name="Albersmeier A."/>
            <person name="Kalinowski J."/>
            <person name="Ruckert C."/>
        </authorList>
    </citation>
    <scope>NUCLEOTIDE SEQUENCE</scope>
    <source>
        <strain evidence="9">CGMCC 1.15095</strain>
    </source>
</reference>
<dbReference type="PANTHER" id="PTHR43756">
    <property type="entry name" value="CHOLINE MONOOXYGENASE, CHLOROPLASTIC"/>
    <property type="match status" value="1"/>
</dbReference>
<dbReference type="SUPFAM" id="SSF50022">
    <property type="entry name" value="ISP domain"/>
    <property type="match status" value="1"/>
</dbReference>
<accession>A0A916TVL5</accession>
<dbReference type="PROSITE" id="PS51296">
    <property type="entry name" value="RIESKE"/>
    <property type="match status" value="1"/>
</dbReference>
<dbReference type="Pfam" id="PF00355">
    <property type="entry name" value="Rieske"/>
    <property type="match status" value="1"/>
</dbReference>
<evidence type="ECO:0000256" key="7">
    <source>
        <dbReference type="ARBA" id="ARBA00023027"/>
    </source>
</evidence>
<keyword evidence="5" id="KW-0408">Iron</keyword>
<keyword evidence="3" id="KW-0479">Metal-binding</keyword>
<evidence type="ECO:0000313" key="9">
    <source>
        <dbReference type="EMBL" id="GGC15641.1"/>
    </source>
</evidence>
<feature type="domain" description="Rieske" evidence="8">
    <location>
        <begin position="49"/>
        <end position="156"/>
    </location>
</feature>
<dbReference type="PRINTS" id="PR00090">
    <property type="entry name" value="RNGDIOXGNASE"/>
</dbReference>